<dbReference type="Proteomes" id="UP000723714">
    <property type="component" value="Unassembled WGS sequence"/>
</dbReference>
<keyword evidence="1" id="KW-0812">Transmembrane</keyword>
<dbReference type="NCBIfam" id="TIGR00792">
    <property type="entry name" value="gph"/>
    <property type="match status" value="1"/>
</dbReference>
<feature type="domain" description="Major facilitator superfamily (MFS) profile" evidence="2">
    <location>
        <begin position="238"/>
        <end position="449"/>
    </location>
</feature>
<sequence length="449" mass="48376">MGKTKTGKMPASEKITYGFGNLAANLMFTTAGSFITYYYTDVVGLSVVVASNILLWARVFDGISDLVMGTIVDRSTSKKGKARPWIFRMAIPYALAIVLLFSSPDFLGTTGKAIYAFITYVLAMAGIYTATMVPYNSMLSTSTSDPVERGVMSTMRTLFGYGGATLVNAIVWPLITILGGDKKAWTIMAALFGFAATVLLMALYKNSEERVIEAIEESGKEEKLPLSKQLQNLVKNKYWLILIGYLFATFIDSGLGGINIYYATWILGDGNKMGIIGTALTIPIMIGALAVPALMKRISKRNLCIAGSIIYILGAIVIALFPENFYIVVLGVVIKGFGKAPGAVAGYAMLGDVVDYGEWKTHTRNEGLVFSAATFGEKVGSGIGGLIMGVILSIGGYLSSAATQSAGALMSIKVVFIYAPIVFAVLSLLLMLVYDLDKKLPEIRRELHR</sequence>
<feature type="transmembrane region" description="Helical" evidence="1">
    <location>
        <begin position="414"/>
        <end position="434"/>
    </location>
</feature>
<feature type="transmembrane region" description="Helical" evidence="1">
    <location>
        <begin position="85"/>
        <end position="102"/>
    </location>
</feature>
<accession>A0ABS6DA20</accession>
<feature type="transmembrane region" description="Helical" evidence="1">
    <location>
        <begin position="45"/>
        <end position="64"/>
    </location>
</feature>
<organism evidence="3 4">
    <name type="scientific">Faecalicatena faecalis</name>
    <dbReference type="NCBI Taxonomy" id="2726362"/>
    <lineage>
        <taxon>Bacteria</taxon>
        <taxon>Bacillati</taxon>
        <taxon>Bacillota</taxon>
        <taxon>Clostridia</taxon>
        <taxon>Lachnospirales</taxon>
        <taxon>Lachnospiraceae</taxon>
        <taxon>Faecalicatena</taxon>
    </lineage>
</organism>
<evidence type="ECO:0000256" key="1">
    <source>
        <dbReference type="SAM" id="Phobius"/>
    </source>
</evidence>
<feature type="transmembrane region" description="Helical" evidence="1">
    <location>
        <begin position="184"/>
        <end position="204"/>
    </location>
</feature>
<proteinExistence type="predicted"/>
<dbReference type="PANTHER" id="PTHR11328:SF24">
    <property type="entry name" value="MAJOR FACILITATOR SUPERFAMILY (MFS) PROFILE DOMAIN-CONTAINING PROTEIN"/>
    <property type="match status" value="1"/>
</dbReference>
<feature type="transmembrane region" description="Helical" evidence="1">
    <location>
        <begin position="158"/>
        <end position="178"/>
    </location>
</feature>
<protein>
    <submittedName>
        <fullName evidence="3">Glycoside-pentoside-hexuronide (GPH):cation symporter</fullName>
    </submittedName>
</protein>
<feature type="transmembrane region" description="Helical" evidence="1">
    <location>
        <begin position="21"/>
        <end position="39"/>
    </location>
</feature>
<dbReference type="CDD" id="cd17332">
    <property type="entry name" value="MFS_MelB_like"/>
    <property type="match status" value="1"/>
</dbReference>
<evidence type="ECO:0000313" key="3">
    <source>
        <dbReference type="EMBL" id="MBU3878356.1"/>
    </source>
</evidence>
<dbReference type="PANTHER" id="PTHR11328">
    <property type="entry name" value="MAJOR FACILITATOR SUPERFAMILY DOMAIN-CONTAINING PROTEIN"/>
    <property type="match status" value="1"/>
</dbReference>
<feature type="transmembrane region" description="Helical" evidence="1">
    <location>
        <begin position="238"/>
        <end position="262"/>
    </location>
</feature>
<keyword evidence="1" id="KW-1133">Transmembrane helix</keyword>
<dbReference type="InterPro" id="IPR039672">
    <property type="entry name" value="MFS_2"/>
</dbReference>
<evidence type="ECO:0000259" key="2">
    <source>
        <dbReference type="PROSITE" id="PS50850"/>
    </source>
</evidence>
<dbReference type="RefSeq" id="WP_216245065.1">
    <property type="nucleotide sequence ID" value="NZ_JABACJ020000032.1"/>
</dbReference>
<dbReference type="PROSITE" id="PS50850">
    <property type="entry name" value="MFS"/>
    <property type="match status" value="1"/>
</dbReference>
<evidence type="ECO:0000313" key="4">
    <source>
        <dbReference type="Proteomes" id="UP000723714"/>
    </source>
</evidence>
<gene>
    <name evidence="3" type="ORF">HGO97_021365</name>
</gene>
<dbReference type="EMBL" id="JABACJ020000032">
    <property type="protein sequence ID" value="MBU3878356.1"/>
    <property type="molecule type" value="Genomic_DNA"/>
</dbReference>
<feature type="transmembrane region" description="Helical" evidence="1">
    <location>
        <begin position="383"/>
        <end position="402"/>
    </location>
</feature>
<keyword evidence="1" id="KW-0472">Membrane</keyword>
<feature type="transmembrane region" description="Helical" evidence="1">
    <location>
        <begin position="114"/>
        <end position="137"/>
    </location>
</feature>
<keyword evidence="4" id="KW-1185">Reference proteome</keyword>
<name>A0ABS6DA20_9FIRM</name>
<comment type="caution">
    <text evidence="3">The sequence shown here is derived from an EMBL/GenBank/DDBJ whole genome shotgun (WGS) entry which is preliminary data.</text>
</comment>
<reference evidence="3 4" key="1">
    <citation type="submission" date="2021-06" db="EMBL/GenBank/DDBJ databases">
        <title>Faecalicatena sp. nov. isolated from porcine feces.</title>
        <authorList>
            <person name="Oh B.S."/>
            <person name="Lee J.H."/>
        </authorList>
    </citation>
    <scope>NUCLEOTIDE SEQUENCE [LARGE SCALE GENOMIC DNA]</scope>
    <source>
        <strain evidence="3 4">AGMB00832</strain>
    </source>
</reference>
<dbReference type="InterPro" id="IPR001927">
    <property type="entry name" value="Na/Gal_symport"/>
</dbReference>
<dbReference type="InterPro" id="IPR020846">
    <property type="entry name" value="MFS_dom"/>
</dbReference>
<feature type="transmembrane region" description="Helical" evidence="1">
    <location>
        <begin position="274"/>
        <end position="295"/>
    </location>
</feature>
<feature type="transmembrane region" description="Helical" evidence="1">
    <location>
        <begin position="302"/>
        <end position="321"/>
    </location>
</feature>
<dbReference type="Pfam" id="PF13347">
    <property type="entry name" value="MFS_2"/>
    <property type="match status" value="1"/>
</dbReference>